<sequence length="251" mass="27297">MLIKLKRTRTHDEDRNLAMWLATAAGVLNAIALGAFGFFPSHMSGNTSQLSSEVSNVNFRDITFLATILFAFVCGAVTARMVVISGLANGNRIIFCQILWVEGLALIALSLFEMFFYSSANNREVIVILGFLMGVHNSTSTQLSNGRVRSTHITGTLTDAGISLASVLAALFRRDPSKQLSGQKRQLWTHLTTIFSFLIGGIVGLMMFKHLGFKAMSMVGGILLIVATLAMVRTVVRVKNNRSLALKPSGK</sequence>
<evidence type="ECO:0000313" key="2">
    <source>
        <dbReference type="EMBL" id="SFJ75750.1"/>
    </source>
</evidence>
<accession>A0A1I3TYI7</accession>
<keyword evidence="1" id="KW-0472">Membrane</keyword>
<feature type="transmembrane region" description="Helical" evidence="1">
    <location>
        <begin position="215"/>
        <end position="236"/>
    </location>
</feature>
<feature type="transmembrane region" description="Helical" evidence="1">
    <location>
        <begin position="187"/>
        <end position="209"/>
    </location>
</feature>
<dbReference type="RefSeq" id="WP_008104136.1">
    <property type="nucleotide sequence ID" value="NZ_FOSD01000002.1"/>
</dbReference>
<keyword evidence="1" id="KW-1133">Transmembrane helix</keyword>
<proteinExistence type="predicted"/>
<dbReference type="InterPro" id="IPR010699">
    <property type="entry name" value="DUF1275"/>
</dbReference>
<dbReference type="EMBL" id="FOSD01000002">
    <property type="protein sequence ID" value="SFJ75750.1"/>
    <property type="molecule type" value="Genomic_DNA"/>
</dbReference>
<feature type="transmembrane region" description="Helical" evidence="1">
    <location>
        <begin position="62"/>
        <end position="83"/>
    </location>
</feature>
<keyword evidence="3" id="KW-1185">Reference proteome</keyword>
<dbReference type="Pfam" id="PF06912">
    <property type="entry name" value="DUF1275"/>
    <property type="match status" value="1"/>
</dbReference>
<protein>
    <submittedName>
        <fullName evidence="2">Uncharacterized membrane protein YoaK, UPF0700 family</fullName>
    </submittedName>
</protein>
<name>A0A1I3TYI7_9GAMM</name>
<feature type="transmembrane region" description="Helical" evidence="1">
    <location>
        <begin position="95"/>
        <end position="117"/>
    </location>
</feature>
<feature type="transmembrane region" description="Helical" evidence="1">
    <location>
        <begin position="20"/>
        <end position="42"/>
    </location>
</feature>
<reference evidence="2 3" key="1">
    <citation type="submission" date="2016-10" db="EMBL/GenBank/DDBJ databases">
        <authorList>
            <person name="Varghese N."/>
            <person name="Submissions S."/>
        </authorList>
    </citation>
    <scope>NUCLEOTIDE SEQUENCE [LARGE SCALE GENOMIC DNA]</scope>
    <source>
        <strain evidence="2 3">YR512</strain>
    </source>
</reference>
<comment type="caution">
    <text evidence="2">The sequence shown here is derived from an EMBL/GenBank/DDBJ whole genome shotgun (WGS) entry which is preliminary data.</text>
</comment>
<dbReference type="Proteomes" id="UP000198841">
    <property type="component" value="Unassembled WGS sequence"/>
</dbReference>
<gene>
    <name evidence="2" type="ORF">SAMN05518863_102579</name>
</gene>
<dbReference type="PANTHER" id="PTHR37314:SF4">
    <property type="entry name" value="UPF0700 TRANSMEMBRANE PROTEIN YOAK"/>
    <property type="match status" value="1"/>
</dbReference>
<organism evidence="2 3">
    <name type="scientific">Candidatus Pantoea symbiotica</name>
    <dbReference type="NCBI Taxonomy" id="1884370"/>
    <lineage>
        <taxon>Bacteria</taxon>
        <taxon>Pseudomonadati</taxon>
        <taxon>Pseudomonadota</taxon>
        <taxon>Gammaproteobacteria</taxon>
        <taxon>Enterobacterales</taxon>
        <taxon>Erwiniaceae</taxon>
        <taxon>Pantoea</taxon>
    </lineage>
</organism>
<feature type="transmembrane region" description="Helical" evidence="1">
    <location>
        <begin position="153"/>
        <end position="172"/>
    </location>
</feature>
<evidence type="ECO:0000313" key="3">
    <source>
        <dbReference type="Proteomes" id="UP000198841"/>
    </source>
</evidence>
<dbReference type="PANTHER" id="PTHR37314">
    <property type="entry name" value="SLR0142 PROTEIN"/>
    <property type="match status" value="1"/>
</dbReference>
<evidence type="ECO:0000256" key="1">
    <source>
        <dbReference type="SAM" id="Phobius"/>
    </source>
</evidence>
<keyword evidence="1" id="KW-0812">Transmembrane</keyword>